<accession>A0A223NTZ3</accession>
<gene>
    <name evidence="4" type="ORF">MuYL_1467</name>
</gene>
<dbReference type="Gene3D" id="1.25.40.10">
    <property type="entry name" value="Tetratricopeptide repeat domain"/>
    <property type="match status" value="1"/>
</dbReference>
<dbReference type="AlphaFoldDB" id="A0A223NTZ3"/>
<keyword evidence="2" id="KW-0732">Signal</keyword>
<keyword evidence="5" id="KW-1185">Reference proteome</keyword>
<proteinExistence type="predicted"/>
<reference evidence="4 5" key="1">
    <citation type="submission" date="2017-08" db="EMBL/GenBank/DDBJ databases">
        <title>Complete genome sequence of Mucilaginibacter sp. strain BJC16-A31.</title>
        <authorList>
            <consortium name="Henan University of Science and Technology"/>
            <person name="You X."/>
        </authorList>
    </citation>
    <scope>NUCLEOTIDE SEQUENCE [LARGE SCALE GENOMIC DNA]</scope>
    <source>
        <strain evidence="4 5">BJC16-A31</strain>
    </source>
</reference>
<evidence type="ECO:0000256" key="2">
    <source>
        <dbReference type="SAM" id="SignalP"/>
    </source>
</evidence>
<evidence type="ECO:0000313" key="5">
    <source>
        <dbReference type="Proteomes" id="UP000215002"/>
    </source>
</evidence>
<keyword evidence="1" id="KW-0472">Membrane</keyword>
<sequence length="542" mass="63029">MRFLLSFIFIVLFGSSVFASSKTDSLLTVLKSELNKKKVYDDQKEARIEKLRNSLLNTPQTDYKRLYTVCSGLYEEYKVYQFDSAYVYTNKLLDLSHRLKDQSKEYDSKIKLGFILCSAGMFKQTFDCLNKINAAALDNNSKTEYYSLKARAYSDLADYDNDSYYTPFENAESLKYLDSAIMLCKPDSFDQLMQLGSKQLRTGDTKNPSKYLNRLFYSFRLTYHQRARVATSISFFYNVNTQSDQRIQFLAIGAINDIRSSTKETLAAFKLGELLYKNGNMVDAYTFIQQAMDDAEYYGARLRKIKIGSVLPTVAAQKLILMEKEKNKVLVYLLSITAVSALVLLVFFIIFIQLKRLKAKEKIIEEKNVQLELINEKLGEDARIKEEYIGYFFNVISGYVLKLEKLKRSIDRKLVTKKYDDIQLVIDEINIKKERETLFYTFDHTFLKIFPNFITTFNSLFKKEDQIWPKDNEVLNTDLRIFALNRMGISDNETIASILEYSVKTIYVYKMRIKAKSIYPSDQFEQRLMASKAFDAAPPMPH</sequence>
<feature type="domain" description="DUF6377" evidence="3">
    <location>
        <begin position="257"/>
        <end position="496"/>
    </location>
</feature>
<feature type="chain" id="PRO_5012488455" description="DUF6377 domain-containing protein" evidence="2">
    <location>
        <begin position="20"/>
        <end position="542"/>
    </location>
</feature>
<protein>
    <recommendedName>
        <fullName evidence="3">DUF6377 domain-containing protein</fullName>
    </recommendedName>
</protein>
<dbReference type="EMBL" id="CP022743">
    <property type="protein sequence ID" value="ASU33365.1"/>
    <property type="molecule type" value="Genomic_DNA"/>
</dbReference>
<dbReference type="OrthoDB" id="1044679at2"/>
<dbReference type="KEGG" id="muc:MuYL_1467"/>
<evidence type="ECO:0000313" key="4">
    <source>
        <dbReference type="EMBL" id="ASU33365.1"/>
    </source>
</evidence>
<evidence type="ECO:0000259" key="3">
    <source>
        <dbReference type="Pfam" id="PF19904"/>
    </source>
</evidence>
<name>A0A223NTZ3_9SPHI</name>
<keyword evidence="1" id="KW-1133">Transmembrane helix</keyword>
<evidence type="ECO:0000256" key="1">
    <source>
        <dbReference type="SAM" id="Phobius"/>
    </source>
</evidence>
<feature type="transmembrane region" description="Helical" evidence="1">
    <location>
        <begin position="329"/>
        <end position="352"/>
    </location>
</feature>
<dbReference type="Pfam" id="PF19904">
    <property type="entry name" value="DUF6377"/>
    <property type="match status" value="1"/>
</dbReference>
<dbReference type="InterPro" id="IPR045957">
    <property type="entry name" value="DUF6377"/>
</dbReference>
<dbReference type="RefSeq" id="WP_094569831.1">
    <property type="nucleotide sequence ID" value="NZ_CP022743.1"/>
</dbReference>
<organism evidence="4 5">
    <name type="scientific">Mucilaginibacter xinganensis</name>
    <dbReference type="NCBI Taxonomy" id="1234841"/>
    <lineage>
        <taxon>Bacteria</taxon>
        <taxon>Pseudomonadati</taxon>
        <taxon>Bacteroidota</taxon>
        <taxon>Sphingobacteriia</taxon>
        <taxon>Sphingobacteriales</taxon>
        <taxon>Sphingobacteriaceae</taxon>
        <taxon>Mucilaginibacter</taxon>
    </lineage>
</organism>
<feature type="signal peptide" evidence="2">
    <location>
        <begin position="1"/>
        <end position="19"/>
    </location>
</feature>
<dbReference type="InterPro" id="IPR011990">
    <property type="entry name" value="TPR-like_helical_dom_sf"/>
</dbReference>
<dbReference type="Proteomes" id="UP000215002">
    <property type="component" value="Chromosome"/>
</dbReference>
<keyword evidence="1" id="KW-0812">Transmembrane</keyword>